<proteinExistence type="inferred from homology"/>
<gene>
    <name evidence="7" type="ORF">N1F79_09240</name>
</gene>
<dbReference type="InterPro" id="IPR013249">
    <property type="entry name" value="RNA_pol_sigma70_r4_t2"/>
</dbReference>
<dbReference type="PANTHER" id="PTHR43133:SF46">
    <property type="entry name" value="RNA POLYMERASE SIGMA-70 FACTOR ECF SUBFAMILY"/>
    <property type="match status" value="1"/>
</dbReference>
<dbReference type="NCBIfam" id="TIGR02985">
    <property type="entry name" value="Sig70_bacteroi1"/>
    <property type="match status" value="1"/>
</dbReference>
<feature type="domain" description="RNA polymerase sigma factor 70 region 4 type 2" evidence="6">
    <location>
        <begin position="113"/>
        <end position="161"/>
    </location>
</feature>
<comment type="similarity">
    <text evidence="1">Belongs to the sigma-70 factor family. ECF subfamily.</text>
</comment>
<dbReference type="InterPro" id="IPR013325">
    <property type="entry name" value="RNA_pol_sigma_r2"/>
</dbReference>
<keyword evidence="3" id="KW-0731">Sigma factor</keyword>
<evidence type="ECO:0000259" key="5">
    <source>
        <dbReference type="Pfam" id="PF04542"/>
    </source>
</evidence>
<dbReference type="Pfam" id="PF04542">
    <property type="entry name" value="Sigma70_r2"/>
    <property type="match status" value="1"/>
</dbReference>
<dbReference type="EMBL" id="JAODOP010000004">
    <property type="protein sequence ID" value="MEF3833313.1"/>
    <property type="molecule type" value="Genomic_DNA"/>
</dbReference>
<dbReference type="NCBIfam" id="TIGR02937">
    <property type="entry name" value="sigma70-ECF"/>
    <property type="match status" value="1"/>
</dbReference>
<evidence type="ECO:0000256" key="4">
    <source>
        <dbReference type="ARBA" id="ARBA00023163"/>
    </source>
</evidence>
<dbReference type="Proteomes" id="UP001337305">
    <property type="component" value="Unassembled WGS sequence"/>
</dbReference>
<evidence type="ECO:0000256" key="2">
    <source>
        <dbReference type="ARBA" id="ARBA00023015"/>
    </source>
</evidence>
<dbReference type="Gene3D" id="1.10.1740.10">
    <property type="match status" value="1"/>
</dbReference>
<dbReference type="InterPro" id="IPR014284">
    <property type="entry name" value="RNA_pol_sigma-70_dom"/>
</dbReference>
<keyword evidence="8" id="KW-1185">Reference proteome</keyword>
<dbReference type="Gene3D" id="1.10.10.10">
    <property type="entry name" value="Winged helix-like DNA-binding domain superfamily/Winged helix DNA-binding domain"/>
    <property type="match status" value="1"/>
</dbReference>
<keyword evidence="4" id="KW-0804">Transcription</keyword>
<organism evidence="7 8">
    <name type="scientific">Flavivirga spongiicola</name>
    <dbReference type="NCBI Taxonomy" id="421621"/>
    <lineage>
        <taxon>Bacteria</taxon>
        <taxon>Pseudomonadati</taxon>
        <taxon>Bacteroidota</taxon>
        <taxon>Flavobacteriia</taxon>
        <taxon>Flavobacteriales</taxon>
        <taxon>Flavobacteriaceae</taxon>
        <taxon>Flavivirga</taxon>
    </lineage>
</organism>
<comment type="caution">
    <text evidence="7">The sequence shown here is derived from an EMBL/GenBank/DDBJ whole genome shotgun (WGS) entry which is preliminary data.</text>
</comment>
<keyword evidence="2" id="KW-0805">Transcription regulation</keyword>
<evidence type="ECO:0000313" key="7">
    <source>
        <dbReference type="EMBL" id="MEF3833313.1"/>
    </source>
</evidence>
<accession>A0ABU7XRH3</accession>
<dbReference type="InterPro" id="IPR007627">
    <property type="entry name" value="RNA_pol_sigma70_r2"/>
</dbReference>
<dbReference type="InterPro" id="IPR014327">
    <property type="entry name" value="RNA_pol_sigma70_bacteroid"/>
</dbReference>
<reference evidence="7 8" key="1">
    <citation type="submission" date="2022-09" db="EMBL/GenBank/DDBJ databases">
        <title>Genome sequencing of Flavivirga sp. MEBiC05379.</title>
        <authorList>
            <person name="Oh H.-M."/>
            <person name="Kwon K.K."/>
            <person name="Park M.J."/>
            <person name="Yang S.-H."/>
        </authorList>
    </citation>
    <scope>NUCLEOTIDE SEQUENCE [LARGE SCALE GENOMIC DNA]</scope>
    <source>
        <strain evidence="7 8">MEBiC05379</strain>
    </source>
</reference>
<dbReference type="InterPro" id="IPR036388">
    <property type="entry name" value="WH-like_DNA-bd_sf"/>
</dbReference>
<name>A0ABU7XRH3_9FLAO</name>
<evidence type="ECO:0000256" key="1">
    <source>
        <dbReference type="ARBA" id="ARBA00010641"/>
    </source>
</evidence>
<dbReference type="InterPro" id="IPR013324">
    <property type="entry name" value="RNA_pol_sigma_r3/r4-like"/>
</dbReference>
<feature type="domain" description="RNA polymerase sigma-70 region 2" evidence="5">
    <location>
        <begin position="16"/>
        <end position="82"/>
    </location>
</feature>
<evidence type="ECO:0000313" key="8">
    <source>
        <dbReference type="Proteomes" id="UP001337305"/>
    </source>
</evidence>
<dbReference type="Pfam" id="PF08281">
    <property type="entry name" value="Sigma70_r4_2"/>
    <property type="match status" value="1"/>
</dbReference>
<protein>
    <submittedName>
        <fullName evidence="7">RNA polymerase sigma-70 factor</fullName>
    </submittedName>
</protein>
<sequence length="175" mass="20643">MHESLRAGDPVFFEELYSNYFEKLCVYLMSFTSDKNIIHDVVQDSFLYLWANRKKVVITTSMNGYLYRMVYNKLMDSFRKSTKKNDILLSYHKTFLDEVVQVERDVNEERLGKLNQCIEKLPKRCKDVFYQKKIKGIRSKEIASNLDISIKTVEAHMTKAYVLLRGCLKSEKSLI</sequence>
<dbReference type="SUPFAM" id="SSF88946">
    <property type="entry name" value="Sigma2 domain of RNA polymerase sigma factors"/>
    <property type="match status" value="1"/>
</dbReference>
<evidence type="ECO:0000256" key="3">
    <source>
        <dbReference type="ARBA" id="ARBA00023082"/>
    </source>
</evidence>
<evidence type="ECO:0000259" key="6">
    <source>
        <dbReference type="Pfam" id="PF08281"/>
    </source>
</evidence>
<dbReference type="SUPFAM" id="SSF88659">
    <property type="entry name" value="Sigma3 and sigma4 domains of RNA polymerase sigma factors"/>
    <property type="match status" value="1"/>
</dbReference>
<dbReference type="PANTHER" id="PTHR43133">
    <property type="entry name" value="RNA POLYMERASE ECF-TYPE SIGMA FACTO"/>
    <property type="match status" value="1"/>
</dbReference>
<dbReference type="InterPro" id="IPR039425">
    <property type="entry name" value="RNA_pol_sigma-70-like"/>
</dbReference>